<comment type="function">
    <text evidence="11">Catalyzes the reversible phosphorylation of UMP to UDP.</text>
</comment>
<keyword evidence="8 11" id="KW-0067">ATP-binding</keyword>
<dbReference type="CDD" id="cd04254">
    <property type="entry name" value="AAK_UMPK-PyrH-Ec"/>
    <property type="match status" value="1"/>
</dbReference>
<comment type="pathway">
    <text evidence="2 11">Pyrimidine metabolism; CTP biosynthesis via de novo pathway; UDP from UMP (UMPK route): step 1/1.</text>
</comment>
<evidence type="ECO:0000256" key="11">
    <source>
        <dbReference type="HAMAP-Rule" id="MF_01220"/>
    </source>
</evidence>
<dbReference type="GO" id="GO:0044210">
    <property type="term" value="P:'de novo' CTP biosynthetic process"/>
    <property type="evidence" value="ECO:0007669"/>
    <property type="project" value="UniProtKB-UniRule"/>
</dbReference>
<dbReference type="InterPro" id="IPR011817">
    <property type="entry name" value="Uridylate_kinase"/>
</dbReference>
<dbReference type="AlphaFoldDB" id="A0A7V3PUT8"/>
<organism evidence="13">
    <name type="scientific">candidate division WOR-3 bacterium</name>
    <dbReference type="NCBI Taxonomy" id="2052148"/>
    <lineage>
        <taxon>Bacteria</taxon>
        <taxon>Bacteria division WOR-3</taxon>
    </lineage>
</organism>
<feature type="binding site" evidence="11">
    <location>
        <position position="51"/>
    </location>
    <ligand>
        <name>ATP</name>
        <dbReference type="ChEBI" id="CHEBI:30616"/>
    </ligand>
</feature>
<evidence type="ECO:0000313" key="13">
    <source>
        <dbReference type="EMBL" id="HGD13830.1"/>
    </source>
</evidence>
<dbReference type="GO" id="GO:0033862">
    <property type="term" value="F:UMP kinase activity"/>
    <property type="evidence" value="ECO:0007669"/>
    <property type="project" value="UniProtKB-EC"/>
</dbReference>
<dbReference type="InterPro" id="IPR015963">
    <property type="entry name" value="Uridylate_kinase_bac"/>
</dbReference>
<keyword evidence="4 11" id="KW-0963">Cytoplasm</keyword>
<feature type="binding site" evidence="11">
    <location>
        <position position="64"/>
    </location>
    <ligand>
        <name>UMP</name>
        <dbReference type="ChEBI" id="CHEBI:57865"/>
    </ligand>
</feature>
<feature type="domain" description="Aspartate/glutamate/uridylate kinase" evidence="12">
    <location>
        <begin position="7"/>
        <end position="205"/>
    </location>
</feature>
<dbReference type="HAMAP" id="MF_01220_B">
    <property type="entry name" value="PyrH_B"/>
    <property type="match status" value="1"/>
</dbReference>
<comment type="catalytic activity">
    <reaction evidence="10 11">
        <text>UMP + ATP = UDP + ADP</text>
        <dbReference type="Rhea" id="RHEA:24400"/>
        <dbReference type="ChEBI" id="CHEBI:30616"/>
        <dbReference type="ChEBI" id="CHEBI:57865"/>
        <dbReference type="ChEBI" id="CHEBI:58223"/>
        <dbReference type="ChEBI" id="CHEBI:456216"/>
        <dbReference type="EC" id="2.7.4.22"/>
    </reaction>
</comment>
<evidence type="ECO:0000256" key="8">
    <source>
        <dbReference type="ARBA" id="ARBA00022840"/>
    </source>
</evidence>
<feature type="binding site" evidence="11">
    <location>
        <position position="151"/>
    </location>
    <ligand>
        <name>ATP</name>
        <dbReference type="ChEBI" id="CHEBI:30616"/>
    </ligand>
</feature>
<dbReference type="PANTHER" id="PTHR42833">
    <property type="entry name" value="URIDYLATE KINASE"/>
    <property type="match status" value="1"/>
</dbReference>
<evidence type="ECO:0000256" key="1">
    <source>
        <dbReference type="ARBA" id="ARBA00004496"/>
    </source>
</evidence>
<name>A0A7V3PUT8_UNCW3</name>
<comment type="similarity">
    <text evidence="3 11">Belongs to the UMP kinase family.</text>
</comment>
<dbReference type="EMBL" id="DTMZ01000178">
    <property type="protein sequence ID" value="HGD13830.1"/>
    <property type="molecule type" value="Genomic_DNA"/>
</dbReference>
<comment type="caution">
    <text evidence="13">The sequence shown here is derived from an EMBL/GenBank/DDBJ whole genome shotgun (WGS) entry which is preliminary data.</text>
</comment>
<dbReference type="GO" id="GO:0006225">
    <property type="term" value="P:UDP biosynthetic process"/>
    <property type="evidence" value="ECO:0007669"/>
    <property type="project" value="TreeGrafter"/>
</dbReference>
<keyword evidence="9 11" id="KW-0665">Pyrimidine biosynthesis</keyword>
<evidence type="ECO:0000256" key="7">
    <source>
        <dbReference type="ARBA" id="ARBA00022777"/>
    </source>
</evidence>
<protein>
    <recommendedName>
        <fullName evidence="11">Uridylate kinase</fullName>
        <shortName evidence="11">UK</shortName>
        <ecNumber evidence="11">2.7.4.22</ecNumber>
    </recommendedName>
    <alternativeName>
        <fullName evidence="11">Uridine monophosphate kinase</fullName>
        <shortName evidence="11">UMP kinase</shortName>
        <shortName evidence="11">UMPK</shortName>
    </alternativeName>
</protein>
<evidence type="ECO:0000256" key="9">
    <source>
        <dbReference type="ARBA" id="ARBA00022975"/>
    </source>
</evidence>
<accession>A0A7V3PUT8</accession>
<feature type="binding site" evidence="11">
    <location>
        <position position="47"/>
    </location>
    <ligand>
        <name>ATP</name>
        <dbReference type="ChEBI" id="CHEBI:30616"/>
    </ligand>
</feature>
<dbReference type="UniPathway" id="UPA00159">
    <property type="reaction ID" value="UER00275"/>
</dbReference>
<keyword evidence="6 11" id="KW-0547">Nucleotide-binding</keyword>
<comment type="activity regulation">
    <text evidence="11">Inhibited by UTP.</text>
</comment>
<feature type="binding site" evidence="11">
    <location>
        <begin position="124"/>
        <end position="131"/>
    </location>
    <ligand>
        <name>UMP</name>
        <dbReference type="ChEBI" id="CHEBI:57865"/>
    </ligand>
</feature>
<dbReference type="InterPro" id="IPR001048">
    <property type="entry name" value="Asp/Glu/Uridylate_kinase"/>
</dbReference>
<dbReference type="PANTHER" id="PTHR42833:SF4">
    <property type="entry name" value="URIDYLATE KINASE PUMPKIN, CHLOROPLASTIC"/>
    <property type="match status" value="1"/>
</dbReference>
<evidence type="ECO:0000256" key="10">
    <source>
        <dbReference type="ARBA" id="ARBA00047767"/>
    </source>
</evidence>
<proteinExistence type="inferred from homology"/>
<comment type="subcellular location">
    <subcellularLocation>
        <location evidence="1 11">Cytoplasm</location>
    </subcellularLocation>
</comment>
<feature type="binding site" evidence="11">
    <location>
        <position position="157"/>
    </location>
    <ligand>
        <name>ATP</name>
        <dbReference type="ChEBI" id="CHEBI:30616"/>
    </ligand>
</feature>
<gene>
    <name evidence="11" type="primary">pyrH</name>
    <name evidence="13" type="ORF">ENX16_07130</name>
</gene>
<comment type="subunit">
    <text evidence="11">Homohexamer.</text>
</comment>
<evidence type="ECO:0000259" key="12">
    <source>
        <dbReference type="Pfam" id="PF00696"/>
    </source>
</evidence>
<dbReference type="Pfam" id="PF00696">
    <property type="entry name" value="AA_kinase"/>
    <property type="match status" value="1"/>
</dbReference>
<dbReference type="EC" id="2.7.4.22" evidence="11"/>
<evidence type="ECO:0000256" key="5">
    <source>
        <dbReference type="ARBA" id="ARBA00022679"/>
    </source>
</evidence>
<reference evidence="13" key="1">
    <citation type="journal article" date="2020" name="mSystems">
        <title>Genome- and Community-Level Interaction Insights into Carbon Utilization and Element Cycling Functions of Hydrothermarchaeota in Hydrothermal Sediment.</title>
        <authorList>
            <person name="Zhou Z."/>
            <person name="Liu Y."/>
            <person name="Xu W."/>
            <person name="Pan J."/>
            <person name="Luo Z.H."/>
            <person name="Li M."/>
        </authorList>
    </citation>
    <scope>NUCLEOTIDE SEQUENCE [LARGE SCALE GENOMIC DNA]</scope>
    <source>
        <strain evidence="13">SpSt-914</strain>
    </source>
</reference>
<feature type="binding site" evidence="11">
    <location>
        <position position="46"/>
    </location>
    <ligand>
        <name>UMP</name>
        <dbReference type="ChEBI" id="CHEBI:57865"/>
    </ligand>
</feature>
<dbReference type="SUPFAM" id="SSF53633">
    <property type="entry name" value="Carbamate kinase-like"/>
    <property type="match status" value="1"/>
</dbReference>
<evidence type="ECO:0000256" key="4">
    <source>
        <dbReference type="ARBA" id="ARBA00022490"/>
    </source>
</evidence>
<feature type="binding site" evidence="11">
    <location>
        <position position="152"/>
    </location>
    <ligand>
        <name>ATP</name>
        <dbReference type="ChEBI" id="CHEBI:30616"/>
    </ligand>
</feature>
<sequence length="226" mass="24798">MSKKYRKILLKISGEIFAQEPVLNSIISQLIRLTHRSIRLAVVTGGGNIIRGRDNRKLDPVNADRMGMLATIINGIHLTDLLSPQIPVKHLSAFPVGSFVEPYSVNKARISLQEGSLLILTGGTGNPFFSTDSAAALRAAELNMEVILKGTQVRGVFSADPKKNPDATFYPRLTYEQALNQNLQVMDRTALTLCEQHRIPIVVFDITRPGAILNIINGRKIGSVIC</sequence>
<dbReference type="InterPro" id="IPR036393">
    <property type="entry name" value="AceGlu_kinase-like_sf"/>
</dbReference>
<evidence type="ECO:0000256" key="2">
    <source>
        <dbReference type="ARBA" id="ARBA00004791"/>
    </source>
</evidence>
<dbReference type="Gene3D" id="3.40.1160.10">
    <property type="entry name" value="Acetylglutamate kinase-like"/>
    <property type="match status" value="1"/>
</dbReference>
<dbReference type="GO" id="GO:0005524">
    <property type="term" value="F:ATP binding"/>
    <property type="evidence" value="ECO:0007669"/>
    <property type="project" value="UniProtKB-KW"/>
</dbReference>
<keyword evidence="7 11" id="KW-0418">Kinase</keyword>
<comment type="caution">
    <text evidence="11">Lacks conserved residue(s) required for the propagation of feature annotation.</text>
</comment>
<keyword evidence="5 11" id="KW-0808">Transferase</keyword>
<evidence type="ECO:0000256" key="3">
    <source>
        <dbReference type="ARBA" id="ARBA00007614"/>
    </source>
</evidence>
<dbReference type="GO" id="GO:0005737">
    <property type="term" value="C:cytoplasm"/>
    <property type="evidence" value="ECO:0007669"/>
    <property type="project" value="UniProtKB-SubCell"/>
</dbReference>
<feature type="binding site" evidence="11">
    <location>
        <position position="160"/>
    </location>
    <ligand>
        <name>ATP</name>
        <dbReference type="ChEBI" id="CHEBI:30616"/>
    </ligand>
</feature>
<dbReference type="PIRSF" id="PIRSF005650">
    <property type="entry name" value="Uridylate_kin"/>
    <property type="match status" value="1"/>
</dbReference>
<feature type="binding site" evidence="11">
    <location>
        <begin position="11"/>
        <end position="14"/>
    </location>
    <ligand>
        <name>ATP</name>
        <dbReference type="ChEBI" id="CHEBI:30616"/>
    </ligand>
</feature>
<evidence type="ECO:0000256" key="6">
    <source>
        <dbReference type="ARBA" id="ARBA00022741"/>
    </source>
</evidence>